<reference evidence="3" key="2">
    <citation type="submission" date="2025-08" db="UniProtKB">
        <authorList>
            <consortium name="RefSeq"/>
        </authorList>
    </citation>
    <scope>IDENTIFICATION</scope>
    <source>
        <strain evidence="3">S238N-H82</strain>
        <tissue evidence="3">Testes</tissue>
    </source>
</reference>
<feature type="transmembrane region" description="Helical" evidence="1">
    <location>
        <begin position="212"/>
        <end position="240"/>
    </location>
</feature>
<reference evidence="2" key="1">
    <citation type="journal article" date="2020" name="Nat. Ecol. Evol.">
        <title>Deeply conserved synteny resolves early events in vertebrate evolution.</title>
        <authorList>
            <person name="Simakov O."/>
            <person name="Marletaz F."/>
            <person name="Yue J.X."/>
            <person name="O'Connell B."/>
            <person name="Jenkins J."/>
            <person name="Brandt A."/>
            <person name="Calef R."/>
            <person name="Tung C.H."/>
            <person name="Huang T.K."/>
            <person name="Schmutz J."/>
            <person name="Satoh N."/>
            <person name="Yu J.K."/>
            <person name="Putnam N.H."/>
            <person name="Green R.E."/>
            <person name="Rokhsar D.S."/>
        </authorList>
    </citation>
    <scope>NUCLEOTIDE SEQUENCE [LARGE SCALE GENOMIC DNA]</scope>
    <source>
        <strain evidence="2">S238N-H82</strain>
    </source>
</reference>
<dbReference type="RefSeq" id="XP_035692704.1">
    <property type="nucleotide sequence ID" value="XM_035836811.1"/>
</dbReference>
<keyword evidence="2" id="KW-1185">Reference proteome</keyword>
<dbReference type="GeneID" id="118427174"/>
<feature type="transmembrane region" description="Helical" evidence="1">
    <location>
        <begin position="101"/>
        <end position="122"/>
    </location>
</feature>
<dbReference type="OrthoDB" id="207378at2759"/>
<feature type="transmembrane region" description="Helical" evidence="1">
    <location>
        <begin position="73"/>
        <end position="89"/>
    </location>
</feature>
<evidence type="ECO:0000313" key="3">
    <source>
        <dbReference type="RefSeq" id="XP_035692704.1"/>
    </source>
</evidence>
<dbReference type="Proteomes" id="UP000001554">
    <property type="component" value="Chromosome 12"/>
</dbReference>
<gene>
    <name evidence="3" type="primary">LOC118427174</name>
</gene>
<accession>A0A9J7N7C2</accession>
<evidence type="ECO:0000313" key="2">
    <source>
        <dbReference type="Proteomes" id="UP000001554"/>
    </source>
</evidence>
<dbReference type="OMA" id="AGWCTSV"/>
<proteinExistence type="predicted"/>
<dbReference type="InterPro" id="IPR052728">
    <property type="entry name" value="O2_lipid_transport_reg"/>
</dbReference>
<dbReference type="KEGG" id="bfo:118427174"/>
<dbReference type="PANTHER" id="PTHR11161">
    <property type="entry name" value="O-ACYLTRANSFERASE"/>
    <property type="match status" value="1"/>
</dbReference>
<dbReference type="AlphaFoldDB" id="A0A9J7N7C2"/>
<keyword evidence="1" id="KW-0472">Membrane</keyword>
<name>A0A9J7N7C2_BRAFL</name>
<protein>
    <submittedName>
        <fullName evidence="3">Nose resistant to fluoxetine protein 6-like</fullName>
    </submittedName>
</protein>
<feature type="transmembrane region" description="Helical" evidence="1">
    <location>
        <begin position="181"/>
        <end position="200"/>
    </location>
</feature>
<sequence length="247" mass="27348">MPGLGGGGGGRKQFEAILARSRSLPGSADVMGRGDMLAQKTEIIAELAKKSLSDLQAPIRGYYNYYMKPYCRIGPYLVGIAVGWLLVKMKRKQTRSMTVRLLMTIGWLVAAASAMAVLYATYGKYHGTTLQTEAENVLYLTIHRTVWAMALGWVVVACHHGYGGVVDIILSWDAWVPLSRLTYCAYLIHIQVVIAVYISMEVPIHYTTFTMIYFFLGHVALSYGLAFLVSVAVEVPLLGLEKVIFNK</sequence>
<keyword evidence="1" id="KW-0812">Transmembrane</keyword>
<dbReference type="PANTHER" id="PTHR11161:SF0">
    <property type="entry name" value="O-ACYLTRANSFERASE LIKE PROTEIN"/>
    <property type="match status" value="1"/>
</dbReference>
<keyword evidence="1" id="KW-1133">Transmembrane helix</keyword>
<evidence type="ECO:0000256" key="1">
    <source>
        <dbReference type="SAM" id="Phobius"/>
    </source>
</evidence>
<organism evidence="2 3">
    <name type="scientific">Branchiostoma floridae</name>
    <name type="common">Florida lancelet</name>
    <name type="synonym">Amphioxus</name>
    <dbReference type="NCBI Taxonomy" id="7739"/>
    <lineage>
        <taxon>Eukaryota</taxon>
        <taxon>Metazoa</taxon>
        <taxon>Chordata</taxon>
        <taxon>Cephalochordata</taxon>
        <taxon>Leptocardii</taxon>
        <taxon>Amphioxiformes</taxon>
        <taxon>Branchiostomatidae</taxon>
        <taxon>Branchiostoma</taxon>
    </lineage>
</organism>